<name>A0A2P2NJP8_RHIMU</name>
<protein>
    <submittedName>
        <fullName evidence="1">Uncharacterized protein</fullName>
    </submittedName>
</protein>
<evidence type="ECO:0000313" key="1">
    <source>
        <dbReference type="EMBL" id="MBX42711.1"/>
    </source>
</evidence>
<proteinExistence type="predicted"/>
<accession>A0A2P2NJP8</accession>
<dbReference type="AlphaFoldDB" id="A0A2P2NJP8"/>
<dbReference type="EMBL" id="GGEC01062227">
    <property type="protein sequence ID" value="MBX42711.1"/>
    <property type="molecule type" value="Transcribed_RNA"/>
</dbReference>
<organism evidence="1">
    <name type="scientific">Rhizophora mucronata</name>
    <name type="common">Asiatic mangrove</name>
    <dbReference type="NCBI Taxonomy" id="61149"/>
    <lineage>
        <taxon>Eukaryota</taxon>
        <taxon>Viridiplantae</taxon>
        <taxon>Streptophyta</taxon>
        <taxon>Embryophyta</taxon>
        <taxon>Tracheophyta</taxon>
        <taxon>Spermatophyta</taxon>
        <taxon>Magnoliopsida</taxon>
        <taxon>eudicotyledons</taxon>
        <taxon>Gunneridae</taxon>
        <taxon>Pentapetalae</taxon>
        <taxon>rosids</taxon>
        <taxon>fabids</taxon>
        <taxon>Malpighiales</taxon>
        <taxon>Rhizophoraceae</taxon>
        <taxon>Rhizophora</taxon>
    </lineage>
</organism>
<reference evidence="1" key="1">
    <citation type="submission" date="2018-02" db="EMBL/GenBank/DDBJ databases">
        <title>Rhizophora mucronata_Transcriptome.</title>
        <authorList>
            <person name="Meera S.P."/>
            <person name="Sreeshan A."/>
            <person name="Augustine A."/>
        </authorList>
    </citation>
    <scope>NUCLEOTIDE SEQUENCE</scope>
    <source>
        <tissue evidence="1">Leaf</tissue>
    </source>
</reference>
<sequence length="37" mass="4467">MEEVAVSGTILSLKSRNKQQFFQVHYKLSFYKLARYR</sequence>